<dbReference type="EMBL" id="FTOA01000003">
    <property type="protein sequence ID" value="SIS78175.1"/>
    <property type="molecule type" value="Genomic_DNA"/>
</dbReference>
<keyword evidence="1" id="KW-0472">Membrane</keyword>
<dbReference type="PROSITE" id="PS00318">
    <property type="entry name" value="HMG_COA_REDUCTASE_2"/>
    <property type="match status" value="1"/>
</dbReference>
<evidence type="ECO:0000313" key="2">
    <source>
        <dbReference type="EMBL" id="SIS78175.1"/>
    </source>
</evidence>
<feature type="transmembrane region" description="Helical" evidence="1">
    <location>
        <begin position="53"/>
        <end position="75"/>
    </location>
</feature>
<gene>
    <name evidence="2" type="ORF">SAMN05421779_103598</name>
</gene>
<keyword evidence="1" id="KW-0812">Transmembrane</keyword>
<evidence type="ECO:0000256" key="1">
    <source>
        <dbReference type="SAM" id="Phobius"/>
    </source>
</evidence>
<reference evidence="2 3" key="1">
    <citation type="submission" date="2017-01" db="EMBL/GenBank/DDBJ databases">
        <authorList>
            <person name="Mah S.A."/>
            <person name="Swanson W.J."/>
            <person name="Moy G.W."/>
            <person name="Vacquier V.D."/>
        </authorList>
    </citation>
    <scope>NUCLEOTIDE SEQUENCE [LARGE SCALE GENOMIC DNA]</scope>
    <source>
        <strain evidence="2 3">DSM 11589</strain>
    </source>
</reference>
<proteinExistence type="predicted"/>
<dbReference type="InterPro" id="IPR023076">
    <property type="entry name" value="HMG_CoA_Rdtase_CS"/>
</dbReference>
<evidence type="ECO:0000313" key="3">
    <source>
        <dbReference type="Proteomes" id="UP000185678"/>
    </source>
</evidence>
<name>A0A1N7LWD8_9PROT</name>
<dbReference type="AlphaFoldDB" id="A0A1N7LWD8"/>
<keyword evidence="1" id="KW-1133">Transmembrane helix</keyword>
<keyword evidence="3" id="KW-1185">Reference proteome</keyword>
<feature type="transmembrane region" description="Helical" evidence="1">
    <location>
        <begin position="12"/>
        <end position="33"/>
    </location>
</feature>
<sequence>MTSQPSTKKNNFFADVHIPTVIGGAFGAIVGLIGGATFSLTIEACSTLRNTDLAQWIGGIGAALAAFIAVGVGIFQHTQARSLWKKSNEVRNSDKREHEIRSAHLVCGQIEILYQSIELFMPFIQNINGRNEPAERAQSYIRRVVDMNFAILVEKSLLIPECNRKIVDAIREIIKIDLILHSSGYEQRKNDMIKCMGIAMSQLECAKKIMKGQYISD</sequence>
<protein>
    <submittedName>
        <fullName evidence="2">Uncharacterized protein</fullName>
    </submittedName>
</protein>
<accession>A0A1N7LWD8</accession>
<dbReference type="Proteomes" id="UP000185678">
    <property type="component" value="Unassembled WGS sequence"/>
</dbReference>
<organism evidence="2 3">
    <name type="scientific">Insolitispirillum peregrinum</name>
    <dbReference type="NCBI Taxonomy" id="80876"/>
    <lineage>
        <taxon>Bacteria</taxon>
        <taxon>Pseudomonadati</taxon>
        <taxon>Pseudomonadota</taxon>
        <taxon>Alphaproteobacteria</taxon>
        <taxon>Rhodospirillales</taxon>
        <taxon>Novispirillaceae</taxon>
        <taxon>Insolitispirillum</taxon>
    </lineage>
</organism>
<dbReference type="GO" id="GO:0004420">
    <property type="term" value="F:hydroxymethylglutaryl-CoA reductase (NADPH) activity"/>
    <property type="evidence" value="ECO:0007669"/>
    <property type="project" value="InterPro"/>
</dbReference>
<dbReference type="RefSeq" id="WP_139332857.1">
    <property type="nucleotide sequence ID" value="NZ_FTOA01000003.1"/>
</dbReference>